<evidence type="ECO:0000256" key="2">
    <source>
        <dbReference type="ARBA" id="ARBA00022771"/>
    </source>
</evidence>
<feature type="compositionally biased region" description="Acidic residues" evidence="5">
    <location>
        <begin position="391"/>
        <end position="404"/>
    </location>
</feature>
<dbReference type="PANTHER" id="PTHR45969">
    <property type="entry name" value="RING ZINC FINGER PROTEIN-RELATED"/>
    <property type="match status" value="1"/>
</dbReference>
<dbReference type="Pfam" id="PF13639">
    <property type="entry name" value="zf-RING_2"/>
    <property type="match status" value="1"/>
</dbReference>
<name>A0A6A6SLP3_9PLEO</name>
<dbReference type="CDD" id="cd16448">
    <property type="entry name" value="RING-H2"/>
    <property type="match status" value="1"/>
</dbReference>
<evidence type="ECO:0000256" key="5">
    <source>
        <dbReference type="SAM" id="MobiDB-lite"/>
    </source>
</evidence>
<keyword evidence="1" id="KW-0479">Metal-binding</keyword>
<feature type="region of interest" description="Disordered" evidence="5">
    <location>
        <begin position="391"/>
        <end position="433"/>
    </location>
</feature>
<dbReference type="SMART" id="SM00184">
    <property type="entry name" value="RING"/>
    <property type="match status" value="1"/>
</dbReference>
<reference evidence="7" key="1">
    <citation type="journal article" date="2020" name="Stud. Mycol.">
        <title>101 Dothideomycetes genomes: a test case for predicting lifestyles and emergence of pathogens.</title>
        <authorList>
            <person name="Haridas S."/>
            <person name="Albert R."/>
            <person name="Binder M."/>
            <person name="Bloem J."/>
            <person name="Labutti K."/>
            <person name="Salamov A."/>
            <person name="Andreopoulos B."/>
            <person name="Baker S."/>
            <person name="Barry K."/>
            <person name="Bills G."/>
            <person name="Bluhm B."/>
            <person name="Cannon C."/>
            <person name="Castanera R."/>
            <person name="Culley D."/>
            <person name="Daum C."/>
            <person name="Ezra D."/>
            <person name="Gonzalez J."/>
            <person name="Henrissat B."/>
            <person name="Kuo A."/>
            <person name="Liang C."/>
            <person name="Lipzen A."/>
            <person name="Lutzoni F."/>
            <person name="Magnuson J."/>
            <person name="Mondo S."/>
            <person name="Nolan M."/>
            <person name="Ohm R."/>
            <person name="Pangilinan J."/>
            <person name="Park H.-J."/>
            <person name="Ramirez L."/>
            <person name="Alfaro M."/>
            <person name="Sun H."/>
            <person name="Tritt A."/>
            <person name="Yoshinaga Y."/>
            <person name="Zwiers L.-H."/>
            <person name="Turgeon B."/>
            <person name="Goodwin S."/>
            <person name="Spatafora J."/>
            <person name="Crous P."/>
            <person name="Grigoriev I."/>
        </authorList>
    </citation>
    <scope>NUCLEOTIDE SEQUENCE</scope>
    <source>
        <strain evidence="7">CBS 122681</strain>
    </source>
</reference>
<evidence type="ECO:0000259" key="6">
    <source>
        <dbReference type="PROSITE" id="PS50089"/>
    </source>
</evidence>
<dbReference type="Gene3D" id="3.30.40.10">
    <property type="entry name" value="Zinc/RING finger domain, C3HC4 (zinc finger)"/>
    <property type="match status" value="1"/>
</dbReference>
<dbReference type="GO" id="GO:0008270">
    <property type="term" value="F:zinc ion binding"/>
    <property type="evidence" value="ECO:0007669"/>
    <property type="project" value="UniProtKB-KW"/>
</dbReference>
<evidence type="ECO:0000256" key="4">
    <source>
        <dbReference type="PROSITE-ProRule" id="PRU00175"/>
    </source>
</evidence>
<dbReference type="SUPFAM" id="SSF57850">
    <property type="entry name" value="RING/U-box"/>
    <property type="match status" value="1"/>
</dbReference>
<feature type="compositionally biased region" description="Basic and acidic residues" evidence="5">
    <location>
        <begin position="416"/>
        <end position="426"/>
    </location>
</feature>
<accession>A0A6A6SLP3</accession>
<evidence type="ECO:0000256" key="3">
    <source>
        <dbReference type="ARBA" id="ARBA00022833"/>
    </source>
</evidence>
<evidence type="ECO:0000313" key="7">
    <source>
        <dbReference type="EMBL" id="KAF2648639.1"/>
    </source>
</evidence>
<keyword evidence="8" id="KW-1185">Reference proteome</keyword>
<feature type="domain" description="RING-type" evidence="6">
    <location>
        <begin position="477"/>
        <end position="526"/>
    </location>
</feature>
<evidence type="ECO:0000256" key="1">
    <source>
        <dbReference type="ARBA" id="ARBA00022723"/>
    </source>
</evidence>
<dbReference type="SMART" id="SM01197">
    <property type="entry name" value="FANCL_C"/>
    <property type="match status" value="1"/>
</dbReference>
<dbReference type="InterPro" id="IPR013083">
    <property type="entry name" value="Znf_RING/FYVE/PHD"/>
</dbReference>
<protein>
    <recommendedName>
        <fullName evidence="6">RING-type domain-containing protein</fullName>
    </recommendedName>
</protein>
<dbReference type="SMART" id="SM00744">
    <property type="entry name" value="RINGv"/>
    <property type="match status" value="1"/>
</dbReference>
<gene>
    <name evidence="7" type="ORF">K491DRAFT_684547</name>
</gene>
<dbReference type="OrthoDB" id="3756836at2759"/>
<organism evidence="7 8">
    <name type="scientific">Lophiostoma macrostomum CBS 122681</name>
    <dbReference type="NCBI Taxonomy" id="1314788"/>
    <lineage>
        <taxon>Eukaryota</taxon>
        <taxon>Fungi</taxon>
        <taxon>Dikarya</taxon>
        <taxon>Ascomycota</taxon>
        <taxon>Pezizomycotina</taxon>
        <taxon>Dothideomycetes</taxon>
        <taxon>Pleosporomycetidae</taxon>
        <taxon>Pleosporales</taxon>
        <taxon>Lophiostomataceae</taxon>
        <taxon>Lophiostoma</taxon>
    </lineage>
</organism>
<dbReference type="AlphaFoldDB" id="A0A6A6SLP3"/>
<dbReference type="GO" id="GO:0016567">
    <property type="term" value="P:protein ubiquitination"/>
    <property type="evidence" value="ECO:0007669"/>
    <property type="project" value="TreeGrafter"/>
</dbReference>
<dbReference type="EMBL" id="MU004529">
    <property type="protein sequence ID" value="KAF2648639.1"/>
    <property type="molecule type" value="Genomic_DNA"/>
</dbReference>
<keyword evidence="3" id="KW-0862">Zinc</keyword>
<dbReference type="InterPro" id="IPR001841">
    <property type="entry name" value="Znf_RING"/>
</dbReference>
<dbReference type="GO" id="GO:0061630">
    <property type="term" value="F:ubiquitin protein ligase activity"/>
    <property type="evidence" value="ECO:0007669"/>
    <property type="project" value="TreeGrafter"/>
</dbReference>
<proteinExistence type="predicted"/>
<dbReference type="PROSITE" id="PS50089">
    <property type="entry name" value="ZF_RING_2"/>
    <property type="match status" value="1"/>
</dbReference>
<dbReference type="Proteomes" id="UP000799324">
    <property type="component" value="Unassembled WGS sequence"/>
</dbReference>
<dbReference type="PANTHER" id="PTHR45969:SF69">
    <property type="entry name" value="FINGER DOMAIN PROTEIN, PUTATIVE (AFU_ORTHOLOGUE AFUA_3G12190)-RELATED"/>
    <property type="match status" value="1"/>
</dbReference>
<evidence type="ECO:0000313" key="8">
    <source>
        <dbReference type="Proteomes" id="UP000799324"/>
    </source>
</evidence>
<dbReference type="InterPro" id="IPR011016">
    <property type="entry name" value="Znf_RING-CH"/>
</dbReference>
<sequence length="545" mass="62055">MSSPAISTPLAQVASLLLRFHGMFKPSDELLDVLCAVLVDAYRFASVEGLMMWERLPDYHQDVVLEIFQNALSAPKIDAELRQATVSFDPKHLWNLAYLHIQDIQDPYEPTAGPGSVTRGKQWLILGAIQADATGKLARILPSFLETQPVIQEEPLFGYHHQLEKADIRATDNGPWGLFPGMTHSLNLLQSSLSAPYTEPDKLAIYTLLLQYFQLAMDVADTWTTFYYCNLDSTSARPCEIFPTPRQVTWALERFRWNHEAAVRDPLSPIPLPTRHVMARVDYDGNFRFLCQHVVPDIILRATADAPQGFSMRFLGYYLYRYLWRDCINSLHDHWGFLAVYRQMRAAMGLQVSVDVTRWRPPPYRGPTIEFGAYEWTESERGDVERLFAADEGEGDVNMDTDTDYEVRSRGSRSSEGSRWREDEPRSPVSESSLITESSLWEELEPVPDVELEACGDKRYFEECSHILMETLADVECPFCLEGGEVGSEDIFVAANSCGHAFHLDCLETWLNSVHRVEYVQCPICRAPLCASRDYRSKEQTPVAE</sequence>
<keyword evidence="2 4" id="KW-0863">Zinc-finger</keyword>